<organism evidence="1 2">
    <name type="scientific">Takifugu flavidus</name>
    <name type="common">sansaifugu</name>
    <dbReference type="NCBI Taxonomy" id="433684"/>
    <lineage>
        <taxon>Eukaryota</taxon>
        <taxon>Metazoa</taxon>
        <taxon>Chordata</taxon>
        <taxon>Craniata</taxon>
        <taxon>Vertebrata</taxon>
        <taxon>Euteleostomi</taxon>
        <taxon>Actinopterygii</taxon>
        <taxon>Neopterygii</taxon>
        <taxon>Teleostei</taxon>
        <taxon>Neoteleostei</taxon>
        <taxon>Acanthomorphata</taxon>
        <taxon>Eupercaria</taxon>
        <taxon>Tetraodontiformes</taxon>
        <taxon>Tetradontoidea</taxon>
        <taxon>Tetraodontidae</taxon>
        <taxon>Takifugu</taxon>
    </lineage>
</organism>
<sequence length="281" mass="31707">MQISPPHRGWQWRVADGCRVAPPPLRGSDGVPGTNGAFHFNGIGAAVRAHQCVPINTCLKTHYQAVTASSATKPPINTDCRRTQLCCSLTHVDGYNMRKSACRRETPERTPKSPSPQCYDRVTWASGAERPFKRFQTRLYESALSLKRCWESGEPVRGQKHVRHGETIWITERGLGGTSLFRLPGCRLDAVQVILLQQEERRLCFYTELLHKADVEMKAEAEWKKNRSRVSAMVKDANGKPEYLEPCGEHANPTQAERRKLGRESVKLPLCLLGERPIPRQ</sequence>
<protein>
    <submittedName>
        <fullName evidence="1">Uncharacterized protein</fullName>
    </submittedName>
</protein>
<dbReference type="AlphaFoldDB" id="A0A5C6MKP2"/>
<gene>
    <name evidence="1" type="ORF">D4764_09G0000400</name>
</gene>
<feature type="non-terminal residue" evidence="1">
    <location>
        <position position="281"/>
    </location>
</feature>
<dbReference type="EMBL" id="RHFK02000022">
    <property type="protein sequence ID" value="TWW54991.1"/>
    <property type="molecule type" value="Genomic_DNA"/>
</dbReference>
<dbReference type="Proteomes" id="UP000324091">
    <property type="component" value="Chromosome 9"/>
</dbReference>
<proteinExistence type="predicted"/>
<evidence type="ECO:0000313" key="2">
    <source>
        <dbReference type="Proteomes" id="UP000324091"/>
    </source>
</evidence>
<reference evidence="1 2" key="1">
    <citation type="submission" date="2019-04" db="EMBL/GenBank/DDBJ databases">
        <title>Chromosome genome assembly for Takifugu flavidus.</title>
        <authorList>
            <person name="Xiao S."/>
        </authorList>
    </citation>
    <scope>NUCLEOTIDE SEQUENCE [LARGE SCALE GENOMIC DNA]</scope>
    <source>
        <strain evidence="1">HTHZ2018</strain>
        <tissue evidence="1">Muscle</tissue>
    </source>
</reference>
<evidence type="ECO:0000313" key="1">
    <source>
        <dbReference type="EMBL" id="TWW54991.1"/>
    </source>
</evidence>
<keyword evidence="2" id="KW-1185">Reference proteome</keyword>
<comment type="caution">
    <text evidence="1">The sequence shown here is derived from an EMBL/GenBank/DDBJ whole genome shotgun (WGS) entry which is preliminary data.</text>
</comment>
<accession>A0A5C6MKP2</accession>
<name>A0A5C6MKP2_9TELE</name>